<dbReference type="Proteomes" id="UP000188318">
    <property type="component" value="Unassembled WGS sequence"/>
</dbReference>
<dbReference type="InterPro" id="IPR052337">
    <property type="entry name" value="SAT4-like"/>
</dbReference>
<dbReference type="AlphaFoldDB" id="A0A1R3RGF6"/>
<dbReference type="VEuPathDB" id="FungiDB:ASPCADRAFT_508676"/>
<keyword evidence="3 6" id="KW-1133">Transmembrane helix</keyword>
<evidence type="ECO:0000256" key="6">
    <source>
        <dbReference type="SAM" id="Phobius"/>
    </source>
</evidence>
<evidence type="ECO:0000256" key="1">
    <source>
        <dbReference type="ARBA" id="ARBA00004141"/>
    </source>
</evidence>
<feature type="transmembrane region" description="Helical" evidence="6">
    <location>
        <begin position="87"/>
        <end position="105"/>
    </location>
</feature>
<name>A0A1R3RGF6_ASPC5</name>
<keyword evidence="4 6" id="KW-0472">Membrane</keyword>
<feature type="transmembrane region" description="Helical" evidence="6">
    <location>
        <begin position="43"/>
        <end position="67"/>
    </location>
</feature>
<dbReference type="GO" id="GO:0016020">
    <property type="term" value="C:membrane"/>
    <property type="evidence" value="ECO:0007669"/>
    <property type="project" value="UniProtKB-SubCell"/>
</dbReference>
<gene>
    <name evidence="8" type="ORF">ASPCADRAFT_508676</name>
</gene>
<comment type="similarity">
    <text evidence="5">Belongs to the SAT4 family.</text>
</comment>
<evidence type="ECO:0000313" key="8">
    <source>
        <dbReference type="EMBL" id="OOF93565.1"/>
    </source>
</evidence>
<feature type="domain" description="Rhodopsin" evidence="7">
    <location>
        <begin position="27"/>
        <end position="261"/>
    </location>
</feature>
<feature type="transmembrane region" description="Helical" evidence="6">
    <location>
        <begin position="208"/>
        <end position="227"/>
    </location>
</feature>
<accession>A0A1R3RGF6</accession>
<evidence type="ECO:0000313" key="9">
    <source>
        <dbReference type="Proteomes" id="UP000188318"/>
    </source>
</evidence>
<dbReference type="OrthoDB" id="2988756at2759"/>
<dbReference type="STRING" id="602072.A0A1R3RGF6"/>
<dbReference type="Pfam" id="PF20684">
    <property type="entry name" value="Fung_rhodopsin"/>
    <property type="match status" value="1"/>
</dbReference>
<evidence type="ECO:0000256" key="2">
    <source>
        <dbReference type="ARBA" id="ARBA00022692"/>
    </source>
</evidence>
<evidence type="ECO:0000256" key="5">
    <source>
        <dbReference type="ARBA" id="ARBA00038359"/>
    </source>
</evidence>
<proteinExistence type="inferred from homology"/>
<feature type="transmembrane region" description="Helical" evidence="6">
    <location>
        <begin position="12"/>
        <end position="31"/>
    </location>
</feature>
<feature type="transmembrane region" description="Helical" evidence="6">
    <location>
        <begin position="169"/>
        <end position="196"/>
    </location>
</feature>
<evidence type="ECO:0000259" key="7">
    <source>
        <dbReference type="Pfam" id="PF20684"/>
    </source>
</evidence>
<dbReference type="PANTHER" id="PTHR33048:SF166">
    <property type="entry name" value="PTH11-LIKE INTEGRAL MEMBRANE PROTEIN"/>
    <property type="match status" value="1"/>
</dbReference>
<evidence type="ECO:0000256" key="3">
    <source>
        <dbReference type="ARBA" id="ARBA00022989"/>
    </source>
</evidence>
<comment type="subcellular location">
    <subcellularLocation>
        <location evidence="1">Membrane</location>
        <topology evidence="1">Multi-pass membrane protein</topology>
    </subcellularLocation>
</comment>
<dbReference type="InterPro" id="IPR049326">
    <property type="entry name" value="Rhodopsin_dom_fungi"/>
</dbReference>
<feature type="transmembrane region" description="Helical" evidence="6">
    <location>
        <begin position="126"/>
        <end position="149"/>
    </location>
</feature>
<keyword evidence="2 6" id="KW-0812">Transmembrane</keyword>
<sequence length="330" mass="37350">MRVIIGTEPGVIVGYIFAMAAISIMGLRLYMRRYRGQPFNLSDYLTMFCCPCLVYFMNAMLLCSAWGSTPAYYTPSMTPNQKQHLQTGSQIAFAGLYIYTAYLWAQKAIVLCFIERLLGLLPWPYIWIRICWAILLLTFIAVAILYSTVCLPVRLFWQVEPAPDTCVRSLYPIISFLVMNCITDLLIFVLPLYWLFKVRQPLRRRLQILALFSIGVFLIAVTVIRLANYRGIIDPTVQVVLNPIEELFAAIVANVPTLWSLRRGREPAAAPVVMRPVGKRGPRVLGGIVVSETMDVEGCGLEDRTQSTNTTEQSWGDGSDRYLVRSTHSK</sequence>
<protein>
    <recommendedName>
        <fullName evidence="7">Rhodopsin domain-containing protein</fullName>
    </recommendedName>
</protein>
<dbReference type="EMBL" id="KV907504">
    <property type="protein sequence ID" value="OOF93565.1"/>
    <property type="molecule type" value="Genomic_DNA"/>
</dbReference>
<dbReference type="OMA" id="IWGTNNM"/>
<organism evidence="8 9">
    <name type="scientific">Aspergillus carbonarius (strain ITEM 5010)</name>
    <dbReference type="NCBI Taxonomy" id="602072"/>
    <lineage>
        <taxon>Eukaryota</taxon>
        <taxon>Fungi</taxon>
        <taxon>Dikarya</taxon>
        <taxon>Ascomycota</taxon>
        <taxon>Pezizomycotina</taxon>
        <taxon>Eurotiomycetes</taxon>
        <taxon>Eurotiomycetidae</taxon>
        <taxon>Eurotiales</taxon>
        <taxon>Aspergillaceae</taxon>
        <taxon>Aspergillus</taxon>
        <taxon>Aspergillus subgen. Circumdati</taxon>
    </lineage>
</organism>
<dbReference type="PANTHER" id="PTHR33048">
    <property type="entry name" value="PTH11-LIKE INTEGRAL MEMBRANE PROTEIN (AFU_ORTHOLOGUE AFUA_5G11245)"/>
    <property type="match status" value="1"/>
</dbReference>
<keyword evidence="9" id="KW-1185">Reference proteome</keyword>
<reference evidence="9" key="1">
    <citation type="journal article" date="2017" name="Genome Biol.">
        <title>Comparative genomics reveals high biological diversity and specific adaptations in the industrially and medically important fungal genus Aspergillus.</title>
        <authorList>
            <person name="de Vries R.P."/>
            <person name="Riley R."/>
            <person name="Wiebenga A."/>
            <person name="Aguilar-Osorio G."/>
            <person name="Amillis S."/>
            <person name="Uchima C.A."/>
            <person name="Anderluh G."/>
            <person name="Asadollahi M."/>
            <person name="Askin M."/>
            <person name="Barry K."/>
            <person name="Battaglia E."/>
            <person name="Bayram O."/>
            <person name="Benocci T."/>
            <person name="Braus-Stromeyer S.A."/>
            <person name="Caldana C."/>
            <person name="Canovas D."/>
            <person name="Cerqueira G.C."/>
            <person name="Chen F."/>
            <person name="Chen W."/>
            <person name="Choi C."/>
            <person name="Clum A."/>
            <person name="Dos Santos R.A."/>
            <person name="Damasio A.R."/>
            <person name="Diallinas G."/>
            <person name="Emri T."/>
            <person name="Fekete E."/>
            <person name="Flipphi M."/>
            <person name="Freyberg S."/>
            <person name="Gallo A."/>
            <person name="Gournas C."/>
            <person name="Habgood R."/>
            <person name="Hainaut M."/>
            <person name="Harispe M.L."/>
            <person name="Henrissat B."/>
            <person name="Hilden K.S."/>
            <person name="Hope R."/>
            <person name="Hossain A."/>
            <person name="Karabika E."/>
            <person name="Karaffa L."/>
            <person name="Karanyi Z."/>
            <person name="Krasevec N."/>
            <person name="Kuo A."/>
            <person name="Kusch H."/>
            <person name="LaButti K."/>
            <person name="Lagendijk E.L."/>
            <person name="Lapidus A."/>
            <person name="Levasseur A."/>
            <person name="Lindquist E."/>
            <person name="Lipzen A."/>
            <person name="Logrieco A.F."/>
            <person name="MacCabe A."/>
            <person name="Maekelae M.R."/>
            <person name="Malavazi I."/>
            <person name="Melin P."/>
            <person name="Meyer V."/>
            <person name="Mielnichuk N."/>
            <person name="Miskei M."/>
            <person name="Molnar A.P."/>
            <person name="Mule G."/>
            <person name="Ngan C.Y."/>
            <person name="Orejas M."/>
            <person name="Orosz E."/>
            <person name="Ouedraogo J.P."/>
            <person name="Overkamp K.M."/>
            <person name="Park H.-S."/>
            <person name="Perrone G."/>
            <person name="Piumi F."/>
            <person name="Punt P.J."/>
            <person name="Ram A.F."/>
            <person name="Ramon A."/>
            <person name="Rauscher S."/>
            <person name="Record E."/>
            <person name="Riano-Pachon D.M."/>
            <person name="Robert V."/>
            <person name="Roehrig J."/>
            <person name="Ruller R."/>
            <person name="Salamov A."/>
            <person name="Salih N.S."/>
            <person name="Samson R.A."/>
            <person name="Sandor E."/>
            <person name="Sanguinetti M."/>
            <person name="Schuetze T."/>
            <person name="Sepcic K."/>
            <person name="Shelest E."/>
            <person name="Sherlock G."/>
            <person name="Sophianopoulou V."/>
            <person name="Squina F.M."/>
            <person name="Sun H."/>
            <person name="Susca A."/>
            <person name="Todd R.B."/>
            <person name="Tsang A."/>
            <person name="Unkles S.E."/>
            <person name="van de Wiele N."/>
            <person name="van Rossen-Uffink D."/>
            <person name="Oliveira J.V."/>
            <person name="Vesth T.C."/>
            <person name="Visser J."/>
            <person name="Yu J.-H."/>
            <person name="Zhou M."/>
            <person name="Andersen M.R."/>
            <person name="Archer D.B."/>
            <person name="Baker S.E."/>
            <person name="Benoit I."/>
            <person name="Brakhage A.A."/>
            <person name="Braus G.H."/>
            <person name="Fischer R."/>
            <person name="Frisvad J.C."/>
            <person name="Goldman G.H."/>
            <person name="Houbraken J."/>
            <person name="Oakley B."/>
            <person name="Pocsi I."/>
            <person name="Scazzocchio C."/>
            <person name="Seiboth B."/>
            <person name="vanKuyk P.A."/>
            <person name="Wortman J."/>
            <person name="Dyer P.S."/>
            <person name="Grigoriev I.V."/>
        </authorList>
    </citation>
    <scope>NUCLEOTIDE SEQUENCE [LARGE SCALE GENOMIC DNA]</scope>
    <source>
        <strain evidence="9">ITEM 5010</strain>
    </source>
</reference>
<evidence type="ECO:0000256" key="4">
    <source>
        <dbReference type="ARBA" id="ARBA00023136"/>
    </source>
</evidence>